<evidence type="ECO:0000256" key="6">
    <source>
        <dbReference type="ARBA" id="ARBA00023277"/>
    </source>
</evidence>
<dbReference type="GO" id="GO:0006032">
    <property type="term" value="P:chitin catabolic process"/>
    <property type="evidence" value="ECO:0007669"/>
    <property type="project" value="UniProtKB-KW"/>
</dbReference>
<proteinExistence type="predicted"/>
<evidence type="ECO:0000256" key="1">
    <source>
        <dbReference type="ARBA" id="ARBA00000822"/>
    </source>
</evidence>
<name>A0A2H5MVW9_CITUN</name>
<dbReference type="SUPFAM" id="SSF53955">
    <property type="entry name" value="Lysozyme-like"/>
    <property type="match status" value="1"/>
</dbReference>
<evidence type="ECO:0000259" key="9">
    <source>
        <dbReference type="Pfam" id="PF00182"/>
    </source>
</evidence>
<keyword evidence="7" id="KW-0326">Glycosidase</keyword>
<organism evidence="10 11">
    <name type="scientific">Citrus unshiu</name>
    <name type="common">Satsuma mandarin</name>
    <name type="synonym">Citrus nobilis var. unshiu</name>
    <dbReference type="NCBI Taxonomy" id="55188"/>
    <lineage>
        <taxon>Eukaryota</taxon>
        <taxon>Viridiplantae</taxon>
        <taxon>Streptophyta</taxon>
        <taxon>Embryophyta</taxon>
        <taxon>Tracheophyta</taxon>
        <taxon>Spermatophyta</taxon>
        <taxon>Magnoliopsida</taxon>
        <taxon>eudicotyledons</taxon>
        <taxon>Gunneridae</taxon>
        <taxon>Pentapetalae</taxon>
        <taxon>rosids</taxon>
        <taxon>malvids</taxon>
        <taxon>Sapindales</taxon>
        <taxon>Rutaceae</taxon>
        <taxon>Aurantioideae</taxon>
        <taxon>Citrus</taxon>
    </lineage>
</organism>
<feature type="domain" description="Glycoside hydrolase family 19 catalytic" evidence="9">
    <location>
        <begin position="19"/>
        <end position="74"/>
    </location>
</feature>
<comment type="caution">
    <text evidence="10">The sequence shown here is derived from an EMBL/GenBank/DDBJ whole genome shotgun (WGS) entry which is preliminary data.</text>
</comment>
<dbReference type="Gene3D" id="1.10.530.10">
    <property type="match status" value="1"/>
</dbReference>
<dbReference type="GO" id="GO:0016998">
    <property type="term" value="P:cell wall macromolecule catabolic process"/>
    <property type="evidence" value="ECO:0007669"/>
    <property type="project" value="InterPro"/>
</dbReference>
<evidence type="ECO:0000313" key="10">
    <source>
        <dbReference type="EMBL" id="GAY32140.1"/>
    </source>
</evidence>
<sequence>MGILTITSNHKHIHTQILSYTRDAFLNAANSYPEFGSGSADDSKREIAAFFAHVTHETGHLCYVEEIDKSNAYCDTSNTQ</sequence>
<evidence type="ECO:0000256" key="7">
    <source>
        <dbReference type="ARBA" id="ARBA00023295"/>
    </source>
</evidence>
<keyword evidence="11" id="KW-1185">Reference proteome</keyword>
<dbReference type="Proteomes" id="UP000236630">
    <property type="component" value="Unassembled WGS sequence"/>
</dbReference>
<evidence type="ECO:0000256" key="8">
    <source>
        <dbReference type="ARBA" id="ARBA00023326"/>
    </source>
</evidence>
<evidence type="ECO:0000256" key="4">
    <source>
        <dbReference type="ARBA" id="ARBA00022801"/>
    </source>
</evidence>
<dbReference type="InterPro" id="IPR023346">
    <property type="entry name" value="Lysozyme-like_dom_sf"/>
</dbReference>
<dbReference type="GO" id="GO:0000272">
    <property type="term" value="P:polysaccharide catabolic process"/>
    <property type="evidence" value="ECO:0007669"/>
    <property type="project" value="UniProtKB-KW"/>
</dbReference>
<dbReference type="EMBL" id="BDQV01002711">
    <property type="protein sequence ID" value="GAY32140.1"/>
    <property type="molecule type" value="Genomic_DNA"/>
</dbReference>
<dbReference type="Pfam" id="PF00182">
    <property type="entry name" value="Glyco_hydro_19"/>
    <property type="match status" value="1"/>
</dbReference>
<evidence type="ECO:0000256" key="5">
    <source>
        <dbReference type="ARBA" id="ARBA00023024"/>
    </source>
</evidence>
<dbReference type="GO" id="GO:0008061">
    <property type="term" value="F:chitin binding"/>
    <property type="evidence" value="ECO:0007669"/>
    <property type="project" value="UniProtKB-KW"/>
</dbReference>
<reference evidence="10 11" key="1">
    <citation type="journal article" date="2017" name="Front. Genet.">
        <title>Draft sequencing of the heterozygous diploid genome of Satsuma (Citrus unshiu Marc.) using a hybrid assembly approach.</title>
        <authorList>
            <person name="Shimizu T."/>
            <person name="Tanizawa Y."/>
            <person name="Mochizuki T."/>
            <person name="Nagasaki H."/>
            <person name="Yoshioka T."/>
            <person name="Toyoda A."/>
            <person name="Fujiyama A."/>
            <person name="Kaminuma E."/>
            <person name="Nakamura Y."/>
        </authorList>
    </citation>
    <scope>NUCLEOTIDE SEQUENCE [LARGE SCALE GENOMIC DNA]</scope>
    <source>
        <strain evidence="11">cv. Miyagawa wase</strain>
    </source>
</reference>
<accession>A0A2H5MVW9</accession>
<keyword evidence="3" id="KW-0147">Chitin-binding</keyword>
<keyword evidence="4" id="KW-0378">Hydrolase</keyword>
<dbReference type="InterPro" id="IPR000726">
    <property type="entry name" value="Glyco_hydro_19_cat"/>
</dbReference>
<keyword evidence="6" id="KW-0119">Carbohydrate metabolism</keyword>
<dbReference type="EC" id="3.2.1.14" evidence="2"/>
<keyword evidence="8" id="KW-0624">Polysaccharide degradation</keyword>
<evidence type="ECO:0000256" key="3">
    <source>
        <dbReference type="ARBA" id="ARBA00022669"/>
    </source>
</evidence>
<comment type="catalytic activity">
    <reaction evidence="1">
        <text>Random endo-hydrolysis of N-acetyl-beta-D-glucosaminide (1-&gt;4)-beta-linkages in chitin and chitodextrins.</text>
        <dbReference type="EC" id="3.2.1.14"/>
    </reaction>
</comment>
<evidence type="ECO:0000313" key="11">
    <source>
        <dbReference type="Proteomes" id="UP000236630"/>
    </source>
</evidence>
<dbReference type="PANTHER" id="PTHR22595:SF197">
    <property type="entry name" value="CHITINASE FAMILY PROTEIN"/>
    <property type="match status" value="1"/>
</dbReference>
<gene>
    <name evidence="10" type="ORF">CUMW_281060</name>
</gene>
<dbReference type="AlphaFoldDB" id="A0A2H5MVW9"/>
<keyword evidence="5" id="KW-0146">Chitin degradation</keyword>
<protein>
    <recommendedName>
        <fullName evidence="2">chitinase</fullName>
        <ecNumber evidence="2">3.2.1.14</ecNumber>
    </recommendedName>
</protein>
<dbReference type="CDD" id="cd00325">
    <property type="entry name" value="chitinase_GH19"/>
    <property type="match status" value="1"/>
</dbReference>
<dbReference type="PANTHER" id="PTHR22595">
    <property type="entry name" value="CHITINASE-RELATED"/>
    <property type="match status" value="1"/>
</dbReference>
<dbReference type="GO" id="GO:0008843">
    <property type="term" value="F:endochitinase activity"/>
    <property type="evidence" value="ECO:0007669"/>
    <property type="project" value="UniProtKB-EC"/>
</dbReference>
<evidence type="ECO:0000256" key="2">
    <source>
        <dbReference type="ARBA" id="ARBA00012729"/>
    </source>
</evidence>